<dbReference type="AlphaFoldDB" id="A0A5N5HX58"/>
<comment type="similarity">
    <text evidence="1">Belongs to the serpin family.</text>
</comment>
<feature type="domain" description="Serpin" evidence="2">
    <location>
        <begin position="15"/>
        <end position="156"/>
    </location>
</feature>
<dbReference type="Gene3D" id="3.30.497.10">
    <property type="entry name" value="Antithrombin, subunit I, domain 2"/>
    <property type="match status" value="1"/>
</dbReference>
<dbReference type="InterPro" id="IPR000215">
    <property type="entry name" value="Serpin_fam"/>
</dbReference>
<reference evidence="3 4" key="1">
    <citation type="submission" date="2019-09" db="EMBL/GenBank/DDBJ databases">
        <authorList>
            <person name="Ou C."/>
        </authorList>
    </citation>
    <scope>NUCLEOTIDE SEQUENCE [LARGE SCALE GENOMIC DNA]</scope>
    <source>
        <strain evidence="3">S2</strain>
        <tissue evidence="3">Leaf</tissue>
    </source>
</reference>
<dbReference type="GO" id="GO:0004867">
    <property type="term" value="F:serine-type endopeptidase inhibitor activity"/>
    <property type="evidence" value="ECO:0007669"/>
    <property type="project" value="InterPro"/>
</dbReference>
<dbReference type="PANTHER" id="PTHR11461:SF211">
    <property type="entry name" value="GH10112P-RELATED"/>
    <property type="match status" value="1"/>
</dbReference>
<reference evidence="4" key="2">
    <citation type="submission" date="2019-10" db="EMBL/GenBank/DDBJ databases">
        <title>A de novo genome assembly of a pear dwarfing rootstock.</title>
        <authorList>
            <person name="Wang F."/>
            <person name="Wang J."/>
            <person name="Li S."/>
            <person name="Zhang Y."/>
            <person name="Fang M."/>
            <person name="Ma L."/>
            <person name="Zhao Y."/>
            <person name="Jiang S."/>
        </authorList>
    </citation>
    <scope>NUCLEOTIDE SEQUENCE [LARGE SCALE GENOMIC DNA]</scope>
</reference>
<accession>A0A5N5HX58</accession>
<evidence type="ECO:0000256" key="1">
    <source>
        <dbReference type="ARBA" id="ARBA00009500"/>
    </source>
</evidence>
<dbReference type="PANTHER" id="PTHR11461">
    <property type="entry name" value="SERINE PROTEASE INHIBITOR, SERPIN"/>
    <property type="match status" value="1"/>
</dbReference>
<dbReference type="EMBL" id="SMOL01000120">
    <property type="protein sequence ID" value="KAB2632199.1"/>
    <property type="molecule type" value="Genomic_DNA"/>
</dbReference>
<dbReference type="GO" id="GO:0005615">
    <property type="term" value="C:extracellular space"/>
    <property type="evidence" value="ECO:0007669"/>
    <property type="project" value="InterPro"/>
</dbReference>
<evidence type="ECO:0000313" key="3">
    <source>
        <dbReference type="EMBL" id="KAB2632199.1"/>
    </source>
</evidence>
<keyword evidence="4" id="KW-1185">Reference proteome</keyword>
<dbReference type="Pfam" id="PF00079">
    <property type="entry name" value="Serpin"/>
    <property type="match status" value="1"/>
</dbReference>
<comment type="caution">
    <text evidence="3">The sequence shown here is derived from an EMBL/GenBank/DDBJ whole genome shotgun (WGS) entry which is preliminary data.</text>
</comment>
<dbReference type="InterPro" id="IPR042178">
    <property type="entry name" value="Serpin_sf_1"/>
</dbReference>
<dbReference type="InterPro" id="IPR023796">
    <property type="entry name" value="Serpin_dom"/>
</dbReference>
<organism evidence="3 4">
    <name type="scientific">Pyrus ussuriensis x Pyrus communis</name>
    <dbReference type="NCBI Taxonomy" id="2448454"/>
    <lineage>
        <taxon>Eukaryota</taxon>
        <taxon>Viridiplantae</taxon>
        <taxon>Streptophyta</taxon>
        <taxon>Embryophyta</taxon>
        <taxon>Tracheophyta</taxon>
        <taxon>Spermatophyta</taxon>
        <taxon>Magnoliopsida</taxon>
        <taxon>eudicotyledons</taxon>
        <taxon>Gunneridae</taxon>
        <taxon>Pentapetalae</taxon>
        <taxon>rosids</taxon>
        <taxon>fabids</taxon>
        <taxon>Rosales</taxon>
        <taxon>Rosaceae</taxon>
        <taxon>Amygdaloideae</taxon>
        <taxon>Maleae</taxon>
        <taxon>Pyrus</taxon>
    </lineage>
</organism>
<dbReference type="InterPro" id="IPR036186">
    <property type="entry name" value="Serpin_sf"/>
</dbReference>
<gene>
    <name evidence="3" type="ORF">D8674_028446</name>
</gene>
<protein>
    <submittedName>
        <fullName evidence="3">Serpin-ZX-like</fullName>
    </submittedName>
</protein>
<sequence length="198" mass="22459">MVSKTTEIENSISNQTNIRLRMIKQLFLIEGKEKNMVYLWLSIHVVLSLIAAGTKGQSKEEWLSFLKSKSIAHLNLLAYEMVPLVFADGSPIGGPSLSFANRLLVDKSTPLKLSFQQMVDNFYKAARKEVHFRTKAEEMKIEVNSWAEKETKGHIKVNSSLQMHCTSKEFGITNLMHQKLKSMTSIVSIGDHQLRHPS</sequence>
<name>A0A5N5HX58_9ROSA</name>
<evidence type="ECO:0000313" key="4">
    <source>
        <dbReference type="Proteomes" id="UP000327157"/>
    </source>
</evidence>
<reference evidence="3 4" key="3">
    <citation type="submission" date="2019-11" db="EMBL/GenBank/DDBJ databases">
        <title>A de novo genome assembly of a pear dwarfing rootstock.</title>
        <authorList>
            <person name="Wang F."/>
            <person name="Wang J."/>
            <person name="Li S."/>
            <person name="Zhang Y."/>
            <person name="Fang M."/>
            <person name="Ma L."/>
            <person name="Zhao Y."/>
            <person name="Jiang S."/>
        </authorList>
    </citation>
    <scope>NUCLEOTIDE SEQUENCE [LARGE SCALE GENOMIC DNA]</scope>
    <source>
        <strain evidence="3">S2</strain>
        <tissue evidence="3">Leaf</tissue>
    </source>
</reference>
<dbReference type="OrthoDB" id="910234at2759"/>
<evidence type="ECO:0000259" key="2">
    <source>
        <dbReference type="Pfam" id="PF00079"/>
    </source>
</evidence>
<dbReference type="Proteomes" id="UP000327157">
    <property type="component" value="Chromosome 6"/>
</dbReference>
<dbReference type="SUPFAM" id="SSF56574">
    <property type="entry name" value="Serpins"/>
    <property type="match status" value="1"/>
</dbReference>
<proteinExistence type="inferred from homology"/>